<accession>A0A8C6ZW44</accession>
<keyword evidence="3" id="KW-1185">Reference proteome</keyword>
<dbReference type="AlphaFoldDB" id="A0A8C6ZW44"/>
<reference evidence="2" key="2">
    <citation type="submission" date="2025-09" db="UniProtKB">
        <authorList>
            <consortium name="Ensembl"/>
        </authorList>
    </citation>
    <scope>IDENTIFICATION</scope>
</reference>
<feature type="signal peptide" evidence="1">
    <location>
        <begin position="1"/>
        <end position="18"/>
    </location>
</feature>
<name>A0A8C6ZW44_NOTPE</name>
<sequence length="131" mass="14610">HKGLRISFLARWACGALAWCGAAPGPAGFAERAGWREQAAHGKVSGQPDEPGAPAVPGQQVSWYLVCVGAETRVLMKSLLQTGLDIDLGSTCVHILYNTWFLLSAFFSYRPQYLRSWKRLDKYYPCCTRRM</sequence>
<dbReference type="Proteomes" id="UP000694420">
    <property type="component" value="Unplaced"/>
</dbReference>
<reference evidence="2" key="1">
    <citation type="submission" date="2025-08" db="UniProtKB">
        <authorList>
            <consortium name="Ensembl"/>
        </authorList>
    </citation>
    <scope>IDENTIFICATION</scope>
</reference>
<evidence type="ECO:0000313" key="2">
    <source>
        <dbReference type="Ensembl" id="ENSNPEP00000018443.1"/>
    </source>
</evidence>
<evidence type="ECO:0000313" key="3">
    <source>
        <dbReference type="Proteomes" id="UP000694420"/>
    </source>
</evidence>
<dbReference type="Ensembl" id="ENSNPET00000018915.1">
    <property type="protein sequence ID" value="ENSNPEP00000018443.1"/>
    <property type="gene ID" value="ENSNPEG00000013742.1"/>
</dbReference>
<keyword evidence="1" id="KW-0732">Signal</keyword>
<proteinExistence type="predicted"/>
<organism evidence="2 3">
    <name type="scientific">Nothoprocta perdicaria</name>
    <name type="common">Chilean tinamou</name>
    <name type="synonym">Crypturus perdicarius</name>
    <dbReference type="NCBI Taxonomy" id="30464"/>
    <lineage>
        <taxon>Eukaryota</taxon>
        <taxon>Metazoa</taxon>
        <taxon>Chordata</taxon>
        <taxon>Craniata</taxon>
        <taxon>Vertebrata</taxon>
        <taxon>Euteleostomi</taxon>
        <taxon>Archelosauria</taxon>
        <taxon>Archosauria</taxon>
        <taxon>Dinosauria</taxon>
        <taxon>Saurischia</taxon>
        <taxon>Theropoda</taxon>
        <taxon>Coelurosauria</taxon>
        <taxon>Aves</taxon>
        <taxon>Palaeognathae</taxon>
        <taxon>Tinamiformes</taxon>
        <taxon>Tinamidae</taxon>
        <taxon>Nothoprocta</taxon>
    </lineage>
</organism>
<protein>
    <submittedName>
        <fullName evidence="2">Uncharacterized protein</fullName>
    </submittedName>
</protein>
<evidence type="ECO:0000256" key="1">
    <source>
        <dbReference type="SAM" id="SignalP"/>
    </source>
</evidence>
<feature type="chain" id="PRO_5034624001" evidence="1">
    <location>
        <begin position="19"/>
        <end position="131"/>
    </location>
</feature>